<proteinExistence type="inferred from homology"/>
<dbReference type="PROSITE" id="PS00543">
    <property type="entry name" value="HLYD_FAMILY"/>
    <property type="match status" value="1"/>
</dbReference>
<dbReference type="NCBIfam" id="TIGR01843">
    <property type="entry name" value="type_I_hlyD"/>
    <property type="match status" value="1"/>
</dbReference>
<evidence type="ECO:0000256" key="6">
    <source>
        <dbReference type="ARBA" id="ARBA00022692"/>
    </source>
</evidence>
<keyword evidence="4 9" id="KW-1003">Cell membrane</keyword>
<keyword evidence="8 9" id="KW-0472">Membrane</keyword>
<feature type="transmembrane region" description="Helical" evidence="9">
    <location>
        <begin position="29"/>
        <end position="47"/>
    </location>
</feature>
<keyword evidence="13" id="KW-1185">Reference proteome</keyword>
<sequence>MADRGIEQTRILRELGDQRLSHHHRASHPILWVSLLVILVFIAWAAWAEIDEVTRGEGRVVPLTRMQTIQSLEGGILAELLVSRGDRVEAGQPLLRLDDTRFRSAYLETVSQIAVLRASIARLEAEVLELEEIDFPAELDPEGELVRSERALFHARRDRLREAERSINEEMRLARRQLELVEPLVQRRSVSEMEALKLGQSIASLAGRLAELRNTYVQDAYAELSTKQAELSTLEQTVLQRSDQLQRTEIHSPVRGRVNDILVNTQGGVIQSGEPIMEITPIEDQLLIEARVRPQDVAFVAPGMPASVKITAYDYTIYGDLKGEVEQISEDTIEEETPRGKEAFYEVLIRTETAYLERNGEVLPIRPGMVAQVDIQTGKRTLLSYLLKPIIKARLY</sequence>
<keyword evidence="7 9" id="KW-1133">Transmembrane helix</keyword>
<keyword evidence="6 9" id="KW-0812">Transmembrane</keyword>
<dbReference type="Gene3D" id="2.40.50.100">
    <property type="match status" value="1"/>
</dbReference>
<dbReference type="Proteomes" id="UP001252270">
    <property type="component" value="Unassembled WGS sequence"/>
</dbReference>
<dbReference type="Pfam" id="PF25917">
    <property type="entry name" value="BSH_RND"/>
    <property type="match status" value="1"/>
</dbReference>
<dbReference type="Pfam" id="PF26002">
    <property type="entry name" value="Beta-barrel_AprE"/>
    <property type="match status" value="1"/>
</dbReference>
<evidence type="ECO:0000256" key="8">
    <source>
        <dbReference type="ARBA" id="ARBA00023136"/>
    </source>
</evidence>
<feature type="domain" description="AprE-like beta-barrel" evidence="11">
    <location>
        <begin position="286"/>
        <end position="378"/>
    </location>
</feature>
<dbReference type="InterPro" id="IPR050739">
    <property type="entry name" value="MFP"/>
</dbReference>
<organism evidence="12 13">
    <name type="scientific">Halomonas mongoliensis</name>
    <dbReference type="NCBI Taxonomy" id="321265"/>
    <lineage>
        <taxon>Bacteria</taxon>
        <taxon>Pseudomonadati</taxon>
        <taxon>Pseudomonadota</taxon>
        <taxon>Gammaproteobacteria</taxon>
        <taxon>Oceanospirillales</taxon>
        <taxon>Halomonadaceae</taxon>
        <taxon>Halomonas</taxon>
    </lineage>
</organism>
<dbReference type="InterPro" id="IPR058625">
    <property type="entry name" value="MdtA-like_BSH"/>
</dbReference>
<evidence type="ECO:0000256" key="5">
    <source>
        <dbReference type="ARBA" id="ARBA00022519"/>
    </source>
</evidence>
<evidence type="ECO:0000256" key="4">
    <source>
        <dbReference type="ARBA" id="ARBA00022475"/>
    </source>
</evidence>
<evidence type="ECO:0000313" key="12">
    <source>
        <dbReference type="EMBL" id="MDR5893763.1"/>
    </source>
</evidence>
<gene>
    <name evidence="12" type="ORF">QC820_13175</name>
</gene>
<comment type="caution">
    <text evidence="12">The sequence shown here is derived from an EMBL/GenBank/DDBJ whole genome shotgun (WGS) entry which is preliminary data.</text>
</comment>
<evidence type="ECO:0000256" key="7">
    <source>
        <dbReference type="ARBA" id="ARBA00022989"/>
    </source>
</evidence>
<reference evidence="12 13" key="1">
    <citation type="submission" date="2023-04" db="EMBL/GenBank/DDBJ databases">
        <title>A long-awaited taxogenomic arrangement of the family Halomonadaceae.</title>
        <authorList>
            <person name="De La Haba R."/>
            <person name="Chuvochina M."/>
            <person name="Wittouck S."/>
            <person name="Arahal D.R."/>
            <person name="Sanchez-Porro C."/>
            <person name="Hugenholtz P."/>
            <person name="Ventosa A."/>
        </authorList>
    </citation>
    <scope>NUCLEOTIDE SEQUENCE [LARGE SCALE GENOMIC DNA]</scope>
    <source>
        <strain evidence="12 13">DSM 17332</strain>
    </source>
</reference>
<dbReference type="PRINTS" id="PR01490">
    <property type="entry name" value="RTXTOXIND"/>
</dbReference>
<dbReference type="Gene3D" id="2.40.30.170">
    <property type="match status" value="1"/>
</dbReference>
<dbReference type="InterPro" id="IPR058982">
    <property type="entry name" value="Beta-barrel_AprE"/>
</dbReference>
<evidence type="ECO:0000259" key="10">
    <source>
        <dbReference type="Pfam" id="PF25917"/>
    </source>
</evidence>
<dbReference type="PANTHER" id="PTHR30386:SF26">
    <property type="entry name" value="TRANSPORT PROTEIN COMB"/>
    <property type="match status" value="1"/>
</dbReference>
<dbReference type="PANTHER" id="PTHR30386">
    <property type="entry name" value="MEMBRANE FUSION SUBUNIT OF EMRAB-TOLC MULTIDRUG EFFLUX PUMP"/>
    <property type="match status" value="1"/>
</dbReference>
<name>A0ABU1GP18_9GAMM</name>
<evidence type="ECO:0000259" key="11">
    <source>
        <dbReference type="Pfam" id="PF26002"/>
    </source>
</evidence>
<dbReference type="RefSeq" id="WP_309637274.1">
    <property type="nucleotide sequence ID" value="NZ_JARWAL010000012.1"/>
</dbReference>
<comment type="similarity">
    <text evidence="2 9">Belongs to the membrane fusion protein (MFP) (TC 8.A.1) family.</text>
</comment>
<evidence type="ECO:0000256" key="1">
    <source>
        <dbReference type="ARBA" id="ARBA00004377"/>
    </source>
</evidence>
<dbReference type="EMBL" id="JARWAL010000012">
    <property type="protein sequence ID" value="MDR5893763.1"/>
    <property type="molecule type" value="Genomic_DNA"/>
</dbReference>
<keyword evidence="5 9" id="KW-0997">Cell inner membrane</keyword>
<protein>
    <recommendedName>
        <fullName evidence="9">Membrane fusion protein (MFP) family protein</fullName>
    </recommendedName>
</protein>
<evidence type="ECO:0000256" key="9">
    <source>
        <dbReference type="RuleBase" id="RU365093"/>
    </source>
</evidence>
<evidence type="ECO:0000256" key="3">
    <source>
        <dbReference type="ARBA" id="ARBA00022448"/>
    </source>
</evidence>
<keyword evidence="3 9" id="KW-0813">Transport</keyword>
<comment type="subcellular location">
    <subcellularLocation>
        <location evidence="1 9">Cell inner membrane</location>
        <topology evidence="1 9">Single-pass membrane protein</topology>
    </subcellularLocation>
</comment>
<feature type="domain" description="Multidrug resistance protein MdtA-like barrel-sandwich hybrid" evidence="10">
    <location>
        <begin position="69"/>
        <end position="276"/>
    </location>
</feature>
<evidence type="ECO:0000256" key="2">
    <source>
        <dbReference type="ARBA" id="ARBA00009477"/>
    </source>
</evidence>
<dbReference type="InterPro" id="IPR006144">
    <property type="entry name" value="Secretion_HlyD_CS"/>
</dbReference>
<accession>A0ABU1GP18</accession>
<dbReference type="InterPro" id="IPR010129">
    <property type="entry name" value="T1SS_HlyD"/>
</dbReference>
<evidence type="ECO:0000313" key="13">
    <source>
        <dbReference type="Proteomes" id="UP001252270"/>
    </source>
</evidence>